<dbReference type="PANTHER" id="PTHR30346">
    <property type="entry name" value="TRANSCRIPTIONAL DUAL REGULATOR HCAR-RELATED"/>
    <property type="match status" value="1"/>
</dbReference>
<dbReference type="InterPro" id="IPR005119">
    <property type="entry name" value="LysR_subst-bd"/>
</dbReference>
<dbReference type="SUPFAM" id="SSF46785">
    <property type="entry name" value="Winged helix' DNA-binding domain"/>
    <property type="match status" value="1"/>
</dbReference>
<organism evidence="6 7">
    <name type="scientific">Actinoalloteichus fjordicus</name>
    <dbReference type="NCBI Taxonomy" id="1612552"/>
    <lineage>
        <taxon>Bacteria</taxon>
        <taxon>Bacillati</taxon>
        <taxon>Actinomycetota</taxon>
        <taxon>Actinomycetes</taxon>
        <taxon>Pseudonocardiales</taxon>
        <taxon>Pseudonocardiaceae</taxon>
        <taxon>Actinoalloteichus</taxon>
    </lineage>
</organism>
<dbReference type="InterPro" id="IPR036388">
    <property type="entry name" value="WH-like_DNA-bd_sf"/>
</dbReference>
<dbReference type="InterPro" id="IPR000847">
    <property type="entry name" value="LysR_HTH_N"/>
</dbReference>
<dbReference type="Pfam" id="PF03466">
    <property type="entry name" value="LysR_substrate"/>
    <property type="match status" value="1"/>
</dbReference>
<dbReference type="InterPro" id="IPR036390">
    <property type="entry name" value="WH_DNA-bd_sf"/>
</dbReference>
<comment type="similarity">
    <text evidence="1">Belongs to the LysR transcriptional regulatory family.</text>
</comment>
<keyword evidence="3" id="KW-0238">DNA-binding</keyword>
<keyword evidence="4" id="KW-0804">Transcription</keyword>
<dbReference type="PROSITE" id="PS50931">
    <property type="entry name" value="HTH_LYSR"/>
    <property type="match status" value="1"/>
</dbReference>
<dbReference type="CDD" id="cd08423">
    <property type="entry name" value="PBP2_LTTR_like_6"/>
    <property type="match status" value="1"/>
</dbReference>
<dbReference type="FunFam" id="1.10.10.10:FF:000001">
    <property type="entry name" value="LysR family transcriptional regulator"/>
    <property type="match status" value="1"/>
</dbReference>
<keyword evidence="2" id="KW-0805">Transcription regulation</keyword>
<evidence type="ECO:0000256" key="1">
    <source>
        <dbReference type="ARBA" id="ARBA00009437"/>
    </source>
</evidence>
<evidence type="ECO:0000259" key="5">
    <source>
        <dbReference type="PROSITE" id="PS50931"/>
    </source>
</evidence>
<dbReference type="SUPFAM" id="SSF53850">
    <property type="entry name" value="Periplasmic binding protein-like II"/>
    <property type="match status" value="1"/>
</dbReference>
<dbReference type="Proteomes" id="UP000185511">
    <property type="component" value="Chromosome"/>
</dbReference>
<dbReference type="PANTHER" id="PTHR30346:SF29">
    <property type="entry name" value="LYSR SUBSTRATE-BINDING"/>
    <property type="match status" value="1"/>
</dbReference>
<evidence type="ECO:0000256" key="3">
    <source>
        <dbReference type="ARBA" id="ARBA00023125"/>
    </source>
</evidence>
<evidence type="ECO:0000256" key="2">
    <source>
        <dbReference type="ARBA" id="ARBA00023015"/>
    </source>
</evidence>
<dbReference type="Gene3D" id="3.40.190.10">
    <property type="entry name" value="Periplasmic binding protein-like II"/>
    <property type="match status" value="2"/>
</dbReference>
<proteinExistence type="inferred from homology"/>
<dbReference type="GO" id="GO:0032993">
    <property type="term" value="C:protein-DNA complex"/>
    <property type="evidence" value="ECO:0007669"/>
    <property type="project" value="TreeGrafter"/>
</dbReference>
<dbReference type="Gene3D" id="1.10.10.10">
    <property type="entry name" value="Winged helix-like DNA-binding domain superfamily/Winged helix DNA-binding domain"/>
    <property type="match status" value="1"/>
</dbReference>
<dbReference type="EMBL" id="CP016076">
    <property type="protein sequence ID" value="APU17389.1"/>
    <property type="molecule type" value="Genomic_DNA"/>
</dbReference>
<dbReference type="AlphaFoldDB" id="A0AAC9PU70"/>
<name>A0AAC9PU70_9PSEU</name>
<dbReference type="GO" id="GO:0003677">
    <property type="term" value="F:DNA binding"/>
    <property type="evidence" value="ECO:0007669"/>
    <property type="project" value="UniProtKB-KW"/>
</dbReference>
<protein>
    <submittedName>
        <fullName evidence="6">Transcriptional regulator</fullName>
    </submittedName>
</protein>
<evidence type="ECO:0000313" key="6">
    <source>
        <dbReference type="EMBL" id="APU17389.1"/>
    </source>
</evidence>
<feature type="domain" description="HTH lysR-type" evidence="5">
    <location>
        <begin position="3"/>
        <end position="60"/>
    </location>
</feature>
<dbReference type="KEGG" id="acad:UA74_26920"/>
<sequence length="321" mass="34515">MTLDVRRMLLLAEVAAHGSLTAAAQALAYTPSAVSQQIGKLEIEAGQPLVERHARGVELTLAGRALVEHAQRIDRQLQAARAELDDIAGLRSGELRIGSFPTAGSSLLPLVVRGLGRAHPAVRLVVRSAQLAGLRNMLESREIELGLLWDYDWSRVDDPSLALTPLLADPTALIVSHDHPLAGRTSVNLRELADETWITRADDHPVAEVLARSAHAAGFEPQIAFHAHDYQEAQAMVAIGLGMALAPRLALTNLRSGIAVIPLTSAPTRRILLARLAARRPTPTETAAERVFVEVAQGLATQVGARSTRRIETTGNPEQLD</sequence>
<dbReference type="RefSeq" id="WP_083683684.1">
    <property type="nucleotide sequence ID" value="NZ_CP016076.1"/>
</dbReference>
<dbReference type="Pfam" id="PF00126">
    <property type="entry name" value="HTH_1"/>
    <property type="match status" value="1"/>
</dbReference>
<evidence type="ECO:0000256" key="4">
    <source>
        <dbReference type="ARBA" id="ARBA00023163"/>
    </source>
</evidence>
<keyword evidence="7" id="KW-1185">Reference proteome</keyword>
<gene>
    <name evidence="6" type="ORF">UA74_26920</name>
</gene>
<accession>A0AAC9PU70</accession>
<dbReference type="GO" id="GO:0003700">
    <property type="term" value="F:DNA-binding transcription factor activity"/>
    <property type="evidence" value="ECO:0007669"/>
    <property type="project" value="InterPro"/>
</dbReference>
<evidence type="ECO:0000313" key="7">
    <source>
        <dbReference type="Proteomes" id="UP000185511"/>
    </source>
</evidence>
<reference evidence="7" key="1">
    <citation type="submission" date="2016-06" db="EMBL/GenBank/DDBJ databases">
        <title>Complete genome sequence of Actinoalloteichus fjordicus DSM 46855 (=ADI127-17), type strain of the new species Actinoalloteichus fjordicus.</title>
        <authorList>
            <person name="Ruckert C."/>
            <person name="Nouioui I."/>
            <person name="Willmese J."/>
            <person name="van Wezel G."/>
            <person name="Klenk H.-P."/>
            <person name="Kalinowski J."/>
            <person name="Zotchev S.B."/>
        </authorList>
    </citation>
    <scope>NUCLEOTIDE SEQUENCE [LARGE SCALE GENOMIC DNA]</scope>
    <source>
        <strain evidence="7">ADI127-7</strain>
    </source>
</reference>